<dbReference type="Gene3D" id="2.10.25.10">
    <property type="entry name" value="Laminin"/>
    <property type="match status" value="8"/>
</dbReference>
<feature type="disulfide bond" evidence="9">
    <location>
        <begin position="548"/>
        <end position="557"/>
    </location>
</feature>
<feature type="domain" description="FAS1" evidence="12">
    <location>
        <begin position="308"/>
        <end position="428"/>
    </location>
</feature>
<dbReference type="GO" id="GO:0016020">
    <property type="term" value="C:membrane"/>
    <property type="evidence" value="ECO:0007669"/>
    <property type="project" value="UniProtKB-SubCell"/>
</dbReference>
<gene>
    <name evidence="13" type="ORF">NEMVEDRAFT_v1g209051</name>
</gene>
<evidence type="ECO:0000256" key="4">
    <source>
        <dbReference type="ARBA" id="ARBA00022692"/>
    </source>
</evidence>
<feature type="domain" description="EGF-like" evidence="11">
    <location>
        <begin position="645"/>
        <end position="687"/>
    </location>
</feature>
<name>A7S9Z7_NEMVE</name>
<organism evidence="13 14">
    <name type="scientific">Nematostella vectensis</name>
    <name type="common">Starlet sea anemone</name>
    <dbReference type="NCBI Taxonomy" id="45351"/>
    <lineage>
        <taxon>Eukaryota</taxon>
        <taxon>Metazoa</taxon>
        <taxon>Cnidaria</taxon>
        <taxon>Anthozoa</taxon>
        <taxon>Hexacorallia</taxon>
        <taxon>Actiniaria</taxon>
        <taxon>Edwardsiidae</taxon>
        <taxon>Nematostella</taxon>
    </lineage>
</organism>
<comment type="similarity">
    <text evidence="2">Belongs to the EGF domain peptide family.</text>
</comment>
<feature type="domain" description="EGF-like" evidence="11">
    <location>
        <begin position="562"/>
        <end position="600"/>
    </location>
</feature>
<dbReference type="HOGENOM" id="CLU_278285_0_0_1"/>
<dbReference type="PANTHER" id="PTHR24038">
    <property type="entry name" value="STABILIN"/>
    <property type="match status" value="1"/>
</dbReference>
<dbReference type="SMART" id="SM00554">
    <property type="entry name" value="FAS1"/>
    <property type="match status" value="4"/>
</dbReference>
<comment type="subcellular location">
    <subcellularLocation>
        <location evidence="1">Membrane</location>
        <topology evidence="1">Single-pass membrane protein</topology>
    </subcellularLocation>
</comment>
<dbReference type="eggNOG" id="KOG1218">
    <property type="taxonomic scope" value="Eukaryota"/>
</dbReference>
<feature type="domain" description="FAS1" evidence="12">
    <location>
        <begin position="729"/>
        <end position="865"/>
    </location>
</feature>
<dbReference type="Pfam" id="PF02469">
    <property type="entry name" value="Fasciclin"/>
    <property type="match status" value="4"/>
</dbReference>
<reference evidence="13 14" key="1">
    <citation type="journal article" date="2007" name="Science">
        <title>Sea anemone genome reveals ancestral eumetazoan gene repertoire and genomic organization.</title>
        <authorList>
            <person name="Putnam N.H."/>
            <person name="Srivastava M."/>
            <person name="Hellsten U."/>
            <person name="Dirks B."/>
            <person name="Chapman J."/>
            <person name="Salamov A."/>
            <person name="Terry A."/>
            <person name="Shapiro H."/>
            <person name="Lindquist E."/>
            <person name="Kapitonov V.V."/>
            <person name="Jurka J."/>
            <person name="Genikhovich G."/>
            <person name="Grigoriev I.V."/>
            <person name="Lucas S.M."/>
            <person name="Steele R.E."/>
            <person name="Finnerty J.R."/>
            <person name="Technau U."/>
            <person name="Martindale M.Q."/>
            <person name="Rokhsar D.S."/>
        </authorList>
    </citation>
    <scope>NUCLEOTIDE SEQUENCE [LARGE SCALE GENOMIC DNA]</scope>
    <source>
        <strain evidence="14">CH2 X CH6</strain>
    </source>
</reference>
<dbReference type="OMA" id="GRVQCTC"/>
<sequence length="1137" mass="123090">MPCSGSTPLSCHIHAHCVRENGLDQCKCNSGYEGSGQQCYEIDPCAKSDRGGCHKDAICKRTGPNMNNCSCANGFRGDGIECVPIDPCLESDKGSCHDNAICKYTGPGQSICACNAGYTGDGRACVEINNCLVNNGDCASKAYCTRTGPATHNCTCNWGYAGDGYTCLASVATVVEENANLKELSKFVSKTNLRYYLASAPLMTLFAPSSAAIASIASDDLAYWSASSDRMEYLIKYHIGNSSYSVAMLRNISVVPVLNGRILNLTYTNFQIVLNDVAVIQSNISTINGMVYIINKVLIPPRLLSPVLPTVNELLQNTPSLSDLYNISKIFNLLPTLEACDGCTIFAPSNQALRRFYLKNNLTPTILKYHVVPQYISIKSVYNGQQFSTYLGRDYLIRVTLNDVNGFQVNATMLPARKAVIYVLDGVLVPTKSQCNEYNTITRYTSCTLCWLADCPSSYRTVTPKCCKGFWGNDCQACPGNVTAPCLGNGQCSDGLRGNGHCNCSANFTGTECEKCIPSKYGKDCSSRCRCVNGRCSAGRTGDGSCTCNHGWKGQYCNQSANYAQCLPARCHTHSTCRDENGVPRCVCDDGYTGNGTYCRVIHPCEKNNGGCHDNAICSRNLVKPFLAVCTCNQGYSGDGQYCYEIDLCQVDNGGCHANALCLKTGPGKRSCHCKAGYTGDGLTSCTAFNPCVFDNGGCSLRARCEETGPGQRKCTCAAPYVGDGVTCNGDSIEVLLTDPELSKAADLLKANGLDDLFKTSTSLTFAAPTNKAFDKLTPQTRKRRSVSSQASVDQYLRYHMVSCVRMTNETLQRGGEFTSLLGPPIWLINNGSQLYFMDSWNNTALVTQVYASSNGYVFKLKTLLEPPLLQTNYPQLSLPDAAQKLGYSQSVDLLKMSGLGSLFSSPYGRPFLVFLATNGALNKLPSEMRTRLTSPSHIDELRKYNKYHVVENAPTSCTLCWLADCPSSYRTVFSRNPTSTNMNGTPPSNASGIVQEINGPFSIRRKAELGAYSVLFVSVLVLNLAVILLVLTMRSNISTDFLVRGGGGVELRTMEGETLFLSCRGGKGDIYVNGLSKIVQRDIRFDGGVAFGIDSILLPLGLGGSCDEVTHQTFNGSCGNCFTSLRCPSDASRVFL</sequence>
<protein>
    <submittedName>
        <fullName evidence="13">Uncharacterized protein</fullName>
    </submittedName>
</protein>
<dbReference type="PANTHER" id="PTHR24038:SF11">
    <property type="entry name" value="INTEGRIN BETA-LIKE PROTEIN E"/>
    <property type="match status" value="1"/>
</dbReference>
<feature type="transmembrane region" description="Helical" evidence="10">
    <location>
        <begin position="1010"/>
        <end position="1032"/>
    </location>
</feature>
<proteinExistence type="inferred from homology"/>
<dbReference type="PROSITE" id="PS01186">
    <property type="entry name" value="EGF_2"/>
    <property type="match status" value="8"/>
</dbReference>
<dbReference type="SUPFAM" id="SSF57196">
    <property type="entry name" value="EGF/Laminin"/>
    <property type="match status" value="1"/>
</dbReference>
<dbReference type="InterPro" id="IPR000782">
    <property type="entry name" value="FAS1_domain"/>
</dbReference>
<dbReference type="InParanoid" id="A7S9Z7"/>
<dbReference type="Proteomes" id="UP000001593">
    <property type="component" value="Unassembled WGS sequence"/>
</dbReference>
<dbReference type="FunFam" id="2.10.25.10:FF:000040">
    <property type="entry name" value="Stabilin 2"/>
    <property type="match status" value="4"/>
</dbReference>
<dbReference type="STRING" id="45351.A7S9Z7"/>
<feature type="domain" description="EGF-like" evidence="11">
    <location>
        <begin position="688"/>
        <end position="729"/>
    </location>
</feature>
<dbReference type="InterPro" id="IPR024731">
    <property type="entry name" value="NELL2-like_EGF"/>
</dbReference>
<evidence type="ECO:0000256" key="2">
    <source>
        <dbReference type="ARBA" id="ARBA00006373"/>
    </source>
</evidence>
<dbReference type="SUPFAM" id="SSF82153">
    <property type="entry name" value="FAS1 domain"/>
    <property type="match status" value="5"/>
</dbReference>
<dbReference type="InterPro" id="IPR036378">
    <property type="entry name" value="FAS1_dom_sf"/>
</dbReference>
<evidence type="ECO:0000256" key="6">
    <source>
        <dbReference type="ARBA" id="ARBA00023136"/>
    </source>
</evidence>
<dbReference type="Pfam" id="PF12947">
    <property type="entry name" value="EGF_3"/>
    <property type="match status" value="6"/>
</dbReference>
<evidence type="ECO:0000313" key="13">
    <source>
        <dbReference type="EMBL" id="EDO39472.1"/>
    </source>
</evidence>
<feature type="domain" description="EGF-like" evidence="11">
    <location>
        <begin position="84"/>
        <end position="126"/>
    </location>
</feature>
<evidence type="ECO:0000313" key="14">
    <source>
        <dbReference type="Proteomes" id="UP000001593"/>
    </source>
</evidence>
<keyword evidence="4 10" id="KW-0812">Transmembrane</keyword>
<feature type="domain" description="FAS1" evidence="12">
    <location>
        <begin position="875"/>
        <end position="1098"/>
    </location>
</feature>
<feature type="domain" description="EGF-like" evidence="11">
    <location>
        <begin position="41"/>
        <end position="83"/>
    </location>
</feature>
<evidence type="ECO:0000256" key="5">
    <source>
        <dbReference type="ARBA" id="ARBA00022989"/>
    </source>
</evidence>
<evidence type="ECO:0000256" key="8">
    <source>
        <dbReference type="ARBA" id="ARBA00023180"/>
    </source>
</evidence>
<feature type="domain" description="EGF-like" evidence="11">
    <location>
        <begin position="521"/>
        <end position="558"/>
    </location>
</feature>
<feature type="domain" description="FAS1" evidence="12">
    <location>
        <begin position="168"/>
        <end position="298"/>
    </location>
</feature>
<keyword evidence="5 10" id="KW-1133">Transmembrane helix</keyword>
<evidence type="ECO:0000256" key="7">
    <source>
        <dbReference type="ARBA" id="ARBA00023157"/>
    </source>
</evidence>
<keyword evidence="14" id="KW-1185">Reference proteome</keyword>
<dbReference type="SMART" id="SM00181">
    <property type="entry name" value="EGF"/>
    <property type="match status" value="10"/>
</dbReference>
<feature type="disulfide bond" evidence="9">
    <location>
        <begin position="504"/>
        <end position="513"/>
    </location>
</feature>
<dbReference type="PROSITE" id="PS00022">
    <property type="entry name" value="EGF_1"/>
    <property type="match status" value="2"/>
</dbReference>
<evidence type="ECO:0000256" key="10">
    <source>
        <dbReference type="SAM" id="Phobius"/>
    </source>
</evidence>
<accession>A7S9Z7</accession>
<feature type="domain" description="EGF-like" evidence="11">
    <location>
        <begin position="479"/>
        <end position="514"/>
    </location>
</feature>
<keyword evidence="3 9" id="KW-0245">EGF-like domain</keyword>
<evidence type="ECO:0000256" key="9">
    <source>
        <dbReference type="PROSITE-ProRule" id="PRU00076"/>
    </source>
</evidence>
<evidence type="ECO:0000259" key="12">
    <source>
        <dbReference type="PROSITE" id="PS50213"/>
    </source>
</evidence>
<keyword evidence="6 10" id="KW-0472">Membrane</keyword>
<dbReference type="EMBL" id="DS469606">
    <property type="protein sequence ID" value="EDO39472.1"/>
    <property type="molecule type" value="Genomic_DNA"/>
</dbReference>
<evidence type="ECO:0000256" key="1">
    <source>
        <dbReference type="ARBA" id="ARBA00004167"/>
    </source>
</evidence>
<dbReference type="AlphaFoldDB" id="A7S9Z7"/>
<dbReference type="Gene3D" id="2.170.300.10">
    <property type="entry name" value="Tie2 ligand-binding domain superfamily"/>
    <property type="match status" value="1"/>
</dbReference>
<dbReference type="SMART" id="SM00179">
    <property type="entry name" value="EGF_CA"/>
    <property type="match status" value="4"/>
</dbReference>
<dbReference type="Gene3D" id="2.30.180.10">
    <property type="entry name" value="FAS1 domain"/>
    <property type="match status" value="5"/>
</dbReference>
<comment type="caution">
    <text evidence="9">Lacks conserved residue(s) required for the propagation of feature annotation.</text>
</comment>
<dbReference type="InterPro" id="IPR001881">
    <property type="entry name" value="EGF-like_Ca-bd_dom"/>
</dbReference>
<keyword evidence="7 9" id="KW-1015">Disulfide bond</keyword>
<dbReference type="PROSITE" id="PS50026">
    <property type="entry name" value="EGF_3"/>
    <property type="match status" value="7"/>
</dbReference>
<dbReference type="InterPro" id="IPR000742">
    <property type="entry name" value="EGF"/>
</dbReference>
<keyword evidence="8" id="KW-0325">Glycoprotein</keyword>
<feature type="disulfide bond" evidence="9">
    <location>
        <begin position="529"/>
        <end position="546"/>
    </location>
</feature>
<evidence type="ECO:0000259" key="11">
    <source>
        <dbReference type="PROSITE" id="PS50026"/>
    </source>
</evidence>
<evidence type="ECO:0000256" key="3">
    <source>
        <dbReference type="ARBA" id="ARBA00022536"/>
    </source>
</evidence>
<dbReference type="GO" id="GO:0005509">
    <property type="term" value="F:calcium ion binding"/>
    <property type="evidence" value="ECO:0007669"/>
    <property type="project" value="InterPro"/>
</dbReference>
<dbReference type="PROSITE" id="PS50213">
    <property type="entry name" value="FAS1"/>
    <property type="match status" value="4"/>
</dbReference>